<gene>
    <name evidence="4" type="ORF">Rsw2DRAFT_1955</name>
</gene>
<name>C8S1M7_9RHOB</name>
<feature type="chain" id="PRO_5002990475" evidence="2">
    <location>
        <begin position="19"/>
        <end position="269"/>
    </location>
</feature>
<accession>C8S1M7</accession>
<dbReference type="PANTHER" id="PTHR15462">
    <property type="entry name" value="SERINE PROTEASE"/>
    <property type="match status" value="1"/>
</dbReference>
<dbReference type="MEROPS" id="S01.260"/>
<dbReference type="GO" id="GO:0006508">
    <property type="term" value="P:proteolysis"/>
    <property type="evidence" value="ECO:0007669"/>
    <property type="project" value="InterPro"/>
</dbReference>
<protein>
    <submittedName>
        <fullName evidence="4">Peptidase S1 and S6 chymotrypsin/Hap</fullName>
    </submittedName>
</protein>
<evidence type="ECO:0000256" key="1">
    <source>
        <dbReference type="ARBA" id="ARBA00022729"/>
    </source>
</evidence>
<dbReference type="InterPro" id="IPR001314">
    <property type="entry name" value="Peptidase_S1A"/>
</dbReference>
<dbReference type="AlphaFoldDB" id="C8S1M7"/>
<dbReference type="GO" id="GO:0004252">
    <property type="term" value="F:serine-type endopeptidase activity"/>
    <property type="evidence" value="ECO:0007669"/>
    <property type="project" value="InterPro"/>
</dbReference>
<dbReference type="STRING" id="371731.Rsw2DRAFT_1955"/>
<proteinExistence type="predicted"/>
<dbReference type="PANTHER" id="PTHR15462:SF8">
    <property type="entry name" value="SERINE PROTEASE"/>
    <property type="match status" value="1"/>
</dbReference>
<feature type="signal peptide" evidence="2">
    <location>
        <begin position="1"/>
        <end position="18"/>
    </location>
</feature>
<keyword evidence="5" id="KW-1185">Reference proteome</keyword>
<dbReference type="Gene3D" id="2.40.10.10">
    <property type="entry name" value="Trypsin-like serine proteases"/>
    <property type="match status" value="2"/>
</dbReference>
<reference evidence="4 5" key="1">
    <citation type="submission" date="2009-08" db="EMBL/GenBank/DDBJ databases">
        <title>The draft genome of Rhodobacter sp. SW2.</title>
        <authorList>
            <consortium name="US DOE Joint Genome Institute (JGI-PGF)"/>
            <person name="Lucas S."/>
            <person name="Copeland A."/>
            <person name="Lapidus A."/>
            <person name="Glavina del Rio T."/>
            <person name="Tice H."/>
            <person name="Bruce D."/>
            <person name="Goodwin L."/>
            <person name="Pitluck S."/>
            <person name="Larimer F."/>
            <person name="Land M.L."/>
            <person name="Hauser L."/>
            <person name="Emerson D."/>
        </authorList>
    </citation>
    <scope>NUCLEOTIDE SEQUENCE [LARGE SCALE GENOMIC DNA]</scope>
    <source>
        <strain evidence="4 5">SW2</strain>
    </source>
</reference>
<feature type="domain" description="Peptidase S1" evidence="3">
    <location>
        <begin position="35"/>
        <end position="269"/>
    </location>
</feature>
<organism evidence="4 5">
    <name type="scientific">Rhodobacter ferrooxidans</name>
    <dbReference type="NCBI Taxonomy" id="371731"/>
    <lineage>
        <taxon>Bacteria</taxon>
        <taxon>Pseudomonadati</taxon>
        <taxon>Pseudomonadota</taxon>
        <taxon>Alphaproteobacteria</taxon>
        <taxon>Rhodobacterales</taxon>
        <taxon>Rhodobacter group</taxon>
        <taxon>Rhodobacter</taxon>
    </lineage>
</organism>
<dbReference type="Pfam" id="PF13365">
    <property type="entry name" value="Trypsin_2"/>
    <property type="match status" value="1"/>
</dbReference>
<dbReference type="RefSeq" id="WP_008030459.1">
    <property type="nucleotide sequence ID" value="NZ_ACYY01000011.1"/>
</dbReference>
<dbReference type="PRINTS" id="PR00722">
    <property type="entry name" value="CHYMOTRYPSIN"/>
</dbReference>
<dbReference type="SUPFAM" id="SSF50494">
    <property type="entry name" value="Trypsin-like serine proteases"/>
    <property type="match status" value="1"/>
</dbReference>
<evidence type="ECO:0000256" key="2">
    <source>
        <dbReference type="SAM" id="SignalP"/>
    </source>
</evidence>
<dbReference type="PROSITE" id="PS50240">
    <property type="entry name" value="TRYPSIN_DOM"/>
    <property type="match status" value="1"/>
</dbReference>
<evidence type="ECO:0000313" key="5">
    <source>
        <dbReference type="Proteomes" id="UP000010121"/>
    </source>
</evidence>
<evidence type="ECO:0000259" key="3">
    <source>
        <dbReference type="PROSITE" id="PS50240"/>
    </source>
</evidence>
<dbReference type="InterPro" id="IPR050966">
    <property type="entry name" value="Glutamyl_endopeptidase"/>
</dbReference>
<dbReference type="Proteomes" id="UP000010121">
    <property type="component" value="Unassembled WGS sequence"/>
</dbReference>
<dbReference type="InterPro" id="IPR043504">
    <property type="entry name" value="Peptidase_S1_PA_chymotrypsin"/>
</dbReference>
<evidence type="ECO:0000313" key="4">
    <source>
        <dbReference type="EMBL" id="EEW25200.1"/>
    </source>
</evidence>
<dbReference type="eggNOG" id="COG3591">
    <property type="taxonomic scope" value="Bacteria"/>
</dbReference>
<sequence length="269" mass="27874">MRLAVLLLLWASAGLAETANTGLDRLTRRDQVLGWEAVGRVEVGGGFCTGTLIATDLVLTAGHCVYDQATGQPVDVASMRFRAGLRDGEAIAEVPVARVVAHPSYDPLAATGAASIRHDAALLQLASPIPAAVAAPFAVQRLGAGREVSVVSYARDREDALSWQKVCGVKGRMDGLLAFDCDVYFGSSGAPVFDTSLGRARIVSIISAGRRDEAGTISFGMDLPDVLADLKAALRAGRGVVQAAVAAPGIRRIGAGSGTRASGAHFLRP</sequence>
<dbReference type="InterPro" id="IPR009003">
    <property type="entry name" value="Peptidase_S1_PA"/>
</dbReference>
<dbReference type="EMBL" id="ACYY01000011">
    <property type="protein sequence ID" value="EEW25200.1"/>
    <property type="molecule type" value="Genomic_DNA"/>
</dbReference>
<comment type="caution">
    <text evidence="4">The sequence shown here is derived from an EMBL/GenBank/DDBJ whole genome shotgun (WGS) entry which is preliminary data.</text>
</comment>
<dbReference type="PROSITE" id="PS00134">
    <property type="entry name" value="TRYPSIN_HIS"/>
    <property type="match status" value="1"/>
</dbReference>
<keyword evidence="1 2" id="KW-0732">Signal</keyword>
<dbReference type="InterPro" id="IPR018114">
    <property type="entry name" value="TRYPSIN_HIS"/>
</dbReference>
<dbReference type="OrthoDB" id="267336at2"/>
<dbReference type="InterPro" id="IPR001254">
    <property type="entry name" value="Trypsin_dom"/>
</dbReference>